<feature type="non-terminal residue" evidence="2">
    <location>
        <position position="1"/>
    </location>
</feature>
<dbReference type="SUPFAM" id="SSF74924">
    <property type="entry name" value="Cap-Gly domain"/>
    <property type="match status" value="1"/>
</dbReference>
<comment type="caution">
    <text evidence="2">The sequence shown here is derived from an EMBL/GenBank/DDBJ whole genome shotgun (WGS) entry which is preliminary data.</text>
</comment>
<dbReference type="Proteomes" id="UP001174909">
    <property type="component" value="Unassembled WGS sequence"/>
</dbReference>
<reference evidence="2" key="1">
    <citation type="submission" date="2023-03" db="EMBL/GenBank/DDBJ databases">
        <authorList>
            <person name="Steffen K."/>
            <person name="Cardenas P."/>
        </authorList>
    </citation>
    <scope>NUCLEOTIDE SEQUENCE</scope>
</reference>
<sequence>TVEFADVPSLGVNDGQRITVTFDGKNDGSVKGHRYFRCKPSHGLFVKPEKATHRGINCSKILPSSCLENNS</sequence>
<evidence type="ECO:0000313" key="3">
    <source>
        <dbReference type="Proteomes" id="UP001174909"/>
    </source>
</evidence>
<dbReference type="InterPro" id="IPR036859">
    <property type="entry name" value="CAP-Gly_dom_sf"/>
</dbReference>
<dbReference type="SMART" id="SM01052">
    <property type="entry name" value="CAP_GLY"/>
    <property type="match status" value="1"/>
</dbReference>
<dbReference type="Gene3D" id="2.30.30.190">
    <property type="entry name" value="CAP Gly-rich-like domain"/>
    <property type="match status" value="1"/>
</dbReference>
<dbReference type="PROSITE" id="PS50245">
    <property type="entry name" value="CAP_GLY_2"/>
    <property type="match status" value="1"/>
</dbReference>
<evidence type="ECO:0000259" key="1">
    <source>
        <dbReference type="PROSITE" id="PS50245"/>
    </source>
</evidence>
<dbReference type="PANTHER" id="PTHR18916">
    <property type="entry name" value="DYNACTIN 1-RELATED MICROTUBULE-BINDING"/>
    <property type="match status" value="1"/>
</dbReference>
<dbReference type="InterPro" id="IPR000938">
    <property type="entry name" value="CAP-Gly_domain"/>
</dbReference>
<feature type="domain" description="CAP-Gly" evidence="1">
    <location>
        <begin position="1"/>
        <end position="47"/>
    </location>
</feature>
<organism evidence="2 3">
    <name type="scientific">Geodia barretti</name>
    <name type="common">Barrett's horny sponge</name>
    <dbReference type="NCBI Taxonomy" id="519541"/>
    <lineage>
        <taxon>Eukaryota</taxon>
        <taxon>Metazoa</taxon>
        <taxon>Porifera</taxon>
        <taxon>Demospongiae</taxon>
        <taxon>Heteroscleromorpha</taxon>
        <taxon>Tetractinellida</taxon>
        <taxon>Astrophorina</taxon>
        <taxon>Geodiidae</taxon>
        <taxon>Geodia</taxon>
    </lineage>
</organism>
<accession>A0AA35T6V7</accession>
<dbReference type="EMBL" id="CASHTH010003285">
    <property type="protein sequence ID" value="CAI8042840.1"/>
    <property type="molecule type" value="Genomic_DNA"/>
</dbReference>
<dbReference type="Pfam" id="PF01302">
    <property type="entry name" value="CAP_GLY"/>
    <property type="match status" value="1"/>
</dbReference>
<evidence type="ECO:0000313" key="2">
    <source>
        <dbReference type="EMBL" id="CAI8042840.1"/>
    </source>
</evidence>
<gene>
    <name evidence="2" type="ORF">GBAR_LOCUS23759</name>
</gene>
<protein>
    <submittedName>
        <fullName evidence="2">CAP-Gly domain-containing linker protein 4</fullName>
    </submittedName>
</protein>
<keyword evidence="3" id="KW-1185">Reference proteome</keyword>
<proteinExistence type="predicted"/>
<name>A0AA35T6V7_GEOBA</name>
<dbReference type="AlphaFoldDB" id="A0AA35T6V7"/>